<dbReference type="InterPro" id="IPR000847">
    <property type="entry name" value="LysR_HTH_N"/>
</dbReference>
<evidence type="ECO:0000256" key="1">
    <source>
        <dbReference type="ARBA" id="ARBA00009437"/>
    </source>
</evidence>
<evidence type="ECO:0000313" key="6">
    <source>
        <dbReference type="EMBL" id="SEN49095.1"/>
    </source>
</evidence>
<dbReference type="GO" id="GO:0003700">
    <property type="term" value="F:DNA-binding transcription factor activity"/>
    <property type="evidence" value="ECO:0007669"/>
    <property type="project" value="InterPro"/>
</dbReference>
<dbReference type="SUPFAM" id="SSF46785">
    <property type="entry name" value="Winged helix' DNA-binding domain"/>
    <property type="match status" value="1"/>
</dbReference>
<dbReference type="PANTHER" id="PTHR30126">
    <property type="entry name" value="HTH-TYPE TRANSCRIPTIONAL REGULATOR"/>
    <property type="match status" value="1"/>
</dbReference>
<feature type="domain" description="HTH lysR-type" evidence="5">
    <location>
        <begin position="10"/>
        <end position="67"/>
    </location>
</feature>
<reference evidence="6 7" key="1">
    <citation type="submission" date="2016-10" db="EMBL/GenBank/DDBJ databases">
        <authorList>
            <person name="de Groot N.N."/>
        </authorList>
    </citation>
    <scope>NUCLEOTIDE SEQUENCE [LARGE SCALE GENOMIC DNA]</scope>
    <source>
        <strain evidence="6 7">DSM 15123</strain>
    </source>
</reference>
<proteinExistence type="inferred from homology"/>
<dbReference type="RefSeq" id="WP_091815795.1">
    <property type="nucleotide sequence ID" value="NZ_FOCW01000002.1"/>
</dbReference>
<dbReference type="STRING" id="1121117.SAMN02745977_01376"/>
<dbReference type="Gene3D" id="1.10.10.10">
    <property type="entry name" value="Winged helix-like DNA-binding domain superfamily/Winged helix DNA-binding domain"/>
    <property type="match status" value="1"/>
</dbReference>
<keyword evidence="4" id="KW-0804">Transcription</keyword>
<dbReference type="PROSITE" id="PS50931">
    <property type="entry name" value="HTH_LYSR"/>
    <property type="match status" value="1"/>
</dbReference>
<evidence type="ECO:0000313" key="7">
    <source>
        <dbReference type="Proteomes" id="UP000199531"/>
    </source>
</evidence>
<comment type="similarity">
    <text evidence="1">Belongs to the LysR transcriptional regulatory family.</text>
</comment>
<evidence type="ECO:0000256" key="4">
    <source>
        <dbReference type="ARBA" id="ARBA00023163"/>
    </source>
</evidence>
<dbReference type="Gene3D" id="3.40.190.290">
    <property type="match status" value="1"/>
</dbReference>
<protein>
    <submittedName>
        <fullName evidence="6">Transcriptional regulator, LysR family</fullName>
    </submittedName>
</protein>
<evidence type="ECO:0000259" key="5">
    <source>
        <dbReference type="PROSITE" id="PS50931"/>
    </source>
</evidence>
<evidence type="ECO:0000256" key="3">
    <source>
        <dbReference type="ARBA" id="ARBA00023125"/>
    </source>
</evidence>
<keyword evidence="3" id="KW-0238">DNA-binding</keyword>
<dbReference type="EMBL" id="FOCW01000002">
    <property type="protein sequence ID" value="SEN49095.1"/>
    <property type="molecule type" value="Genomic_DNA"/>
</dbReference>
<sequence>MPQSAIQDSLSPANLRMLQAVAAHGSFAAAARALNLVPSALSYRIRQMEEALDVLLFDRQGRQARPTAAACELLHQSRLLLSEVDRIAHRVQRVATGWEPQFTIVIEDLLNMGTVFELCEAFYALGAPTRLKVRSEVMTGTLETLTSGQADLALGVLIDSGWTDRLIEHRPLGHIDFIYAVAPHHPLAAVETPLTPQDMQPYRAVAVADTVHRSNSRTVGLITGQDVLTVPDMGAKIEAQVRGLGVGYVPVTRVQAHLQSGRLLQKTLAQPGLDTHFDSHYAWHRGKQQQGRALQWWLEQLQSPVTRQALLQGRALEAGLPARQVAE</sequence>
<dbReference type="GO" id="GO:0000976">
    <property type="term" value="F:transcription cis-regulatory region binding"/>
    <property type="evidence" value="ECO:0007669"/>
    <property type="project" value="TreeGrafter"/>
</dbReference>
<dbReference type="InterPro" id="IPR036388">
    <property type="entry name" value="WH-like_DNA-bd_sf"/>
</dbReference>
<accession>A0A1H8GYZ8</accession>
<dbReference type="InterPro" id="IPR036390">
    <property type="entry name" value="WH_DNA-bd_sf"/>
</dbReference>
<keyword evidence="2" id="KW-0805">Transcription regulation</keyword>
<dbReference type="Proteomes" id="UP000199531">
    <property type="component" value="Unassembled WGS sequence"/>
</dbReference>
<name>A0A1H8GYZ8_9BURK</name>
<gene>
    <name evidence="6" type="ORF">SAMN02745977_01376</name>
</gene>
<dbReference type="PANTHER" id="PTHR30126:SF4">
    <property type="entry name" value="LYSR FAMILY TRANSCRIPTIONAL REGULATOR"/>
    <property type="match status" value="1"/>
</dbReference>
<evidence type="ECO:0000256" key="2">
    <source>
        <dbReference type="ARBA" id="ARBA00023015"/>
    </source>
</evidence>
<keyword evidence="7" id="KW-1185">Reference proteome</keyword>
<organism evidence="6 7">
    <name type="scientific">Brachymonas denitrificans DSM 15123</name>
    <dbReference type="NCBI Taxonomy" id="1121117"/>
    <lineage>
        <taxon>Bacteria</taxon>
        <taxon>Pseudomonadati</taxon>
        <taxon>Pseudomonadota</taxon>
        <taxon>Betaproteobacteria</taxon>
        <taxon>Burkholderiales</taxon>
        <taxon>Comamonadaceae</taxon>
        <taxon>Brachymonas</taxon>
    </lineage>
</organism>
<dbReference type="SUPFAM" id="SSF53850">
    <property type="entry name" value="Periplasmic binding protein-like II"/>
    <property type="match status" value="1"/>
</dbReference>
<dbReference type="Pfam" id="PF03466">
    <property type="entry name" value="LysR_substrate"/>
    <property type="match status" value="1"/>
</dbReference>
<dbReference type="OrthoDB" id="5293066at2"/>
<dbReference type="AlphaFoldDB" id="A0A1H8GYZ8"/>
<dbReference type="Pfam" id="PF00126">
    <property type="entry name" value="HTH_1"/>
    <property type="match status" value="1"/>
</dbReference>
<dbReference type="InterPro" id="IPR005119">
    <property type="entry name" value="LysR_subst-bd"/>
</dbReference>